<organism evidence="1 2">
    <name type="scientific">Paenibacillus azoreducens</name>
    <dbReference type="NCBI Taxonomy" id="116718"/>
    <lineage>
        <taxon>Bacteria</taxon>
        <taxon>Bacillati</taxon>
        <taxon>Bacillota</taxon>
        <taxon>Bacilli</taxon>
        <taxon>Bacillales</taxon>
        <taxon>Paenibacillaceae</taxon>
        <taxon>Paenibacillus</taxon>
    </lineage>
</organism>
<protein>
    <submittedName>
        <fullName evidence="1">Uncharacterized protein</fullName>
    </submittedName>
</protein>
<proteinExistence type="predicted"/>
<name>A0A920CU73_9BACL</name>
<dbReference type="Proteomes" id="UP000682811">
    <property type="component" value="Unassembled WGS sequence"/>
</dbReference>
<accession>A0A920CU73</accession>
<gene>
    <name evidence="1" type="ORF">J34TS1_47690</name>
</gene>
<evidence type="ECO:0000313" key="1">
    <source>
        <dbReference type="EMBL" id="GIO50004.1"/>
    </source>
</evidence>
<reference evidence="1 2" key="1">
    <citation type="submission" date="2021-03" db="EMBL/GenBank/DDBJ databases">
        <title>Antimicrobial resistance genes in bacteria isolated from Japanese honey, and their potential for conferring macrolide and lincosamide resistance in the American foulbrood pathogen Paenibacillus larvae.</title>
        <authorList>
            <person name="Okamoto M."/>
            <person name="Kumagai M."/>
            <person name="Kanamori H."/>
            <person name="Takamatsu D."/>
        </authorList>
    </citation>
    <scope>NUCLEOTIDE SEQUENCE [LARGE SCALE GENOMIC DNA]</scope>
    <source>
        <strain evidence="1 2">J34TS1</strain>
    </source>
</reference>
<comment type="caution">
    <text evidence="1">The sequence shown here is derived from an EMBL/GenBank/DDBJ whole genome shotgun (WGS) entry which is preliminary data.</text>
</comment>
<dbReference type="AlphaFoldDB" id="A0A920CU73"/>
<sequence length="53" mass="6009">MNTFLIHFAGIPFSCDILVRYILSLQLCDSLFFLSQLESLVVSLKGRNAFLTI</sequence>
<evidence type="ECO:0000313" key="2">
    <source>
        <dbReference type="Proteomes" id="UP000682811"/>
    </source>
</evidence>
<dbReference type="EMBL" id="BORT01000027">
    <property type="protein sequence ID" value="GIO50004.1"/>
    <property type="molecule type" value="Genomic_DNA"/>
</dbReference>
<keyword evidence="2" id="KW-1185">Reference proteome</keyword>